<dbReference type="EMBL" id="MKQR01000016">
    <property type="protein sequence ID" value="OLR92673.1"/>
    <property type="molecule type" value="Genomic_DNA"/>
</dbReference>
<proteinExistence type="predicted"/>
<evidence type="ECO:0000256" key="1">
    <source>
        <dbReference type="SAM" id="Phobius"/>
    </source>
</evidence>
<accession>A0A1Q9LKZ4</accession>
<feature type="transmembrane region" description="Helical" evidence="1">
    <location>
        <begin position="38"/>
        <end position="58"/>
    </location>
</feature>
<keyword evidence="1" id="KW-0472">Membrane</keyword>
<reference evidence="2 3" key="1">
    <citation type="submission" date="2016-10" db="EMBL/GenBank/DDBJ databases">
        <title>The Draft Genome Sequence of Actinokineospora bangkokensis 44EHWT reveals the biosynthetic pathway of antifungal compounds Thailandins with unusual extender unit butylmalonyl-CoA.</title>
        <authorList>
            <person name="Greule A."/>
            <person name="Intra B."/>
            <person name="Flemming S."/>
            <person name="Rommel M.G."/>
            <person name="Panbangred W."/>
            <person name="Bechthold A."/>
        </authorList>
    </citation>
    <scope>NUCLEOTIDE SEQUENCE [LARGE SCALE GENOMIC DNA]</scope>
    <source>
        <strain evidence="2 3">44EHW</strain>
    </source>
</reference>
<organism evidence="2 3">
    <name type="scientific">Actinokineospora bangkokensis</name>
    <dbReference type="NCBI Taxonomy" id="1193682"/>
    <lineage>
        <taxon>Bacteria</taxon>
        <taxon>Bacillati</taxon>
        <taxon>Actinomycetota</taxon>
        <taxon>Actinomycetes</taxon>
        <taxon>Pseudonocardiales</taxon>
        <taxon>Pseudonocardiaceae</taxon>
        <taxon>Actinokineospora</taxon>
    </lineage>
</organism>
<dbReference type="Proteomes" id="UP000186040">
    <property type="component" value="Unassembled WGS sequence"/>
</dbReference>
<protein>
    <submittedName>
        <fullName evidence="2">Uncharacterized protein</fullName>
    </submittedName>
</protein>
<dbReference type="PROSITE" id="PS51257">
    <property type="entry name" value="PROKAR_LIPOPROTEIN"/>
    <property type="match status" value="1"/>
</dbReference>
<comment type="caution">
    <text evidence="2">The sequence shown here is derived from an EMBL/GenBank/DDBJ whole genome shotgun (WGS) entry which is preliminary data.</text>
</comment>
<dbReference type="AlphaFoldDB" id="A0A1Q9LKZ4"/>
<name>A0A1Q9LKZ4_9PSEU</name>
<dbReference type="RefSeq" id="WP_075975816.1">
    <property type="nucleotide sequence ID" value="NZ_MKQR01000016.1"/>
</dbReference>
<evidence type="ECO:0000313" key="3">
    <source>
        <dbReference type="Proteomes" id="UP000186040"/>
    </source>
</evidence>
<evidence type="ECO:0000313" key="2">
    <source>
        <dbReference type="EMBL" id="OLR92673.1"/>
    </source>
</evidence>
<keyword evidence="1" id="KW-0812">Transmembrane</keyword>
<sequence length="63" mass="6840">MSDDDKVGNRRAFLLIFIISAGCSFVSLVWYAPFVYAIVGSIAGGLLLVLSMLVIGAFSRNKR</sequence>
<feature type="transmembrane region" description="Helical" evidence="1">
    <location>
        <begin position="12"/>
        <end position="32"/>
    </location>
</feature>
<keyword evidence="3" id="KW-1185">Reference proteome</keyword>
<gene>
    <name evidence="2" type="ORF">BJP25_21850</name>
</gene>
<keyword evidence="1" id="KW-1133">Transmembrane helix</keyword>